<dbReference type="SUPFAM" id="SSF50965">
    <property type="entry name" value="Galactose oxidase, central domain"/>
    <property type="match status" value="1"/>
</dbReference>
<accession>A0A6D2K446</accession>
<dbReference type="SUPFAM" id="SSF81383">
    <property type="entry name" value="F-box domain"/>
    <property type="match status" value="1"/>
</dbReference>
<dbReference type="Pfam" id="PF07734">
    <property type="entry name" value="FBA_1"/>
    <property type="match status" value="2"/>
</dbReference>
<dbReference type="OrthoDB" id="1021691at2759"/>
<sequence>MKKINNLPRDLAEEVLSKTPLTSVRKVRSTCKKWNTLSKNSFFAKKHIGQAAKVAEAKDEFTMVMIIDFRVYLTRIKFSSNVESCIIKHEAKLDSDLIDEVRQVFHCDGSLLCISKDDNKLVVFNPYWGQTRWVESTHIDIGSLLEVFKIYDFSSDSWRVLDVTPDWNVQLYRRGVTLKGNTYWFASERILKDTAELEYSFLVCFDFTRERFGPRLPLPVTLSIVRGEQLAVLFEPWGHFKVEIWVMSPTQCRSKAKCSYE</sequence>
<proteinExistence type="predicted"/>
<reference evidence="2" key="1">
    <citation type="submission" date="2020-01" db="EMBL/GenBank/DDBJ databases">
        <authorList>
            <person name="Mishra B."/>
        </authorList>
    </citation>
    <scope>NUCLEOTIDE SEQUENCE [LARGE SCALE GENOMIC DNA]</scope>
</reference>
<evidence type="ECO:0000313" key="2">
    <source>
        <dbReference type="EMBL" id="CAA7051390.1"/>
    </source>
</evidence>
<dbReference type="Pfam" id="PF00646">
    <property type="entry name" value="F-box"/>
    <property type="match status" value="1"/>
</dbReference>
<dbReference type="InterPro" id="IPR001810">
    <property type="entry name" value="F-box_dom"/>
</dbReference>
<dbReference type="PROSITE" id="PS50181">
    <property type="entry name" value="FBOX"/>
    <property type="match status" value="1"/>
</dbReference>
<dbReference type="PANTHER" id="PTHR31672:SF10">
    <property type="entry name" value="F-BOX DOMAIN-CONTAINING PROTEIN"/>
    <property type="match status" value="1"/>
</dbReference>
<dbReference type="NCBIfam" id="TIGR01640">
    <property type="entry name" value="F_box_assoc_1"/>
    <property type="match status" value="1"/>
</dbReference>
<dbReference type="Gene3D" id="1.20.1280.50">
    <property type="match status" value="1"/>
</dbReference>
<dbReference type="InterPro" id="IPR050796">
    <property type="entry name" value="SCF_F-box_component"/>
</dbReference>
<dbReference type="InterPro" id="IPR036047">
    <property type="entry name" value="F-box-like_dom_sf"/>
</dbReference>
<evidence type="ECO:0000313" key="3">
    <source>
        <dbReference type="Proteomes" id="UP000467841"/>
    </source>
</evidence>
<dbReference type="EMBL" id="CACVBM020001473">
    <property type="protein sequence ID" value="CAA7051390.1"/>
    <property type="molecule type" value="Genomic_DNA"/>
</dbReference>
<dbReference type="InterPro" id="IPR011043">
    <property type="entry name" value="Gal_Oxase/kelch_b-propeller"/>
</dbReference>
<feature type="domain" description="F-box" evidence="1">
    <location>
        <begin position="1"/>
        <end position="47"/>
    </location>
</feature>
<dbReference type="Proteomes" id="UP000467841">
    <property type="component" value="Unassembled WGS sequence"/>
</dbReference>
<dbReference type="SMART" id="SM00256">
    <property type="entry name" value="FBOX"/>
    <property type="match status" value="1"/>
</dbReference>
<dbReference type="InterPro" id="IPR017451">
    <property type="entry name" value="F-box-assoc_interact_dom"/>
</dbReference>
<name>A0A6D2K446_9BRAS</name>
<keyword evidence="3" id="KW-1185">Reference proteome</keyword>
<organism evidence="2 3">
    <name type="scientific">Microthlaspi erraticum</name>
    <dbReference type="NCBI Taxonomy" id="1685480"/>
    <lineage>
        <taxon>Eukaryota</taxon>
        <taxon>Viridiplantae</taxon>
        <taxon>Streptophyta</taxon>
        <taxon>Embryophyta</taxon>
        <taxon>Tracheophyta</taxon>
        <taxon>Spermatophyta</taxon>
        <taxon>Magnoliopsida</taxon>
        <taxon>eudicotyledons</taxon>
        <taxon>Gunneridae</taxon>
        <taxon>Pentapetalae</taxon>
        <taxon>rosids</taxon>
        <taxon>malvids</taxon>
        <taxon>Brassicales</taxon>
        <taxon>Brassicaceae</taxon>
        <taxon>Coluteocarpeae</taxon>
        <taxon>Microthlaspi</taxon>
    </lineage>
</organism>
<dbReference type="PANTHER" id="PTHR31672">
    <property type="entry name" value="BNACNNG10540D PROTEIN"/>
    <property type="match status" value="1"/>
</dbReference>
<comment type="caution">
    <text evidence="2">The sequence shown here is derived from an EMBL/GenBank/DDBJ whole genome shotgun (WGS) entry which is preliminary data.</text>
</comment>
<dbReference type="AlphaFoldDB" id="A0A6D2K446"/>
<evidence type="ECO:0000259" key="1">
    <source>
        <dbReference type="PROSITE" id="PS50181"/>
    </source>
</evidence>
<dbReference type="InterPro" id="IPR006527">
    <property type="entry name" value="F-box-assoc_dom_typ1"/>
</dbReference>
<gene>
    <name evidence="2" type="ORF">MERR_LOCUS38625</name>
</gene>
<protein>
    <recommendedName>
        <fullName evidence="1">F-box domain-containing protein</fullName>
    </recommendedName>
</protein>